<dbReference type="EMBL" id="LVKK01000004">
    <property type="protein sequence ID" value="OAG44554.1"/>
    <property type="molecule type" value="Genomic_DNA"/>
</dbReference>
<reference evidence="2 3" key="1">
    <citation type="submission" date="2016-03" db="EMBL/GenBank/DDBJ databases">
        <title>Draft genome sequence of the Fonsecaea monophora CBS 269.37.</title>
        <authorList>
            <person name="Bombassaro A."/>
            <person name="Vinicius W.A."/>
            <person name="De Hoog S."/>
            <person name="Sun J."/>
            <person name="Souza E.M."/>
            <person name="Raittz R.T."/>
            <person name="Costa F."/>
            <person name="Leao A.C."/>
            <person name="Tadra-Sfeir M.Z."/>
            <person name="Baura V."/>
            <person name="Balsanelli E."/>
            <person name="Pedrosa F.O."/>
            <person name="Moreno L.F."/>
            <person name="Steffens M.B."/>
            <person name="Xi L."/>
            <person name="Bocca A.L."/>
            <person name="Felipe M.S."/>
            <person name="Teixeira M."/>
            <person name="Telles Filho F.Q."/>
            <person name="Azevedo C.M."/>
            <person name="Gomes R."/>
            <person name="Vicente V.A."/>
        </authorList>
    </citation>
    <scope>NUCLEOTIDE SEQUENCE [LARGE SCALE GENOMIC DNA]</scope>
    <source>
        <strain evidence="2 3">CBS 269.37</strain>
    </source>
</reference>
<protein>
    <submittedName>
        <fullName evidence="2">Uncharacterized protein</fullName>
    </submittedName>
</protein>
<name>A0A177FJR9_9EURO</name>
<gene>
    <name evidence="2" type="ORF">AYO21_01044</name>
</gene>
<evidence type="ECO:0000313" key="3">
    <source>
        <dbReference type="Proteomes" id="UP000077002"/>
    </source>
</evidence>
<proteinExistence type="predicted"/>
<feature type="region of interest" description="Disordered" evidence="1">
    <location>
        <begin position="1"/>
        <end position="50"/>
    </location>
</feature>
<feature type="compositionally biased region" description="Basic and acidic residues" evidence="1">
    <location>
        <begin position="35"/>
        <end position="48"/>
    </location>
</feature>
<feature type="compositionally biased region" description="Polar residues" evidence="1">
    <location>
        <begin position="1"/>
        <end position="25"/>
    </location>
</feature>
<keyword evidence="3" id="KW-1185">Reference proteome</keyword>
<accession>A0A177FJR9</accession>
<organism evidence="2 3">
    <name type="scientific">Fonsecaea monophora</name>
    <dbReference type="NCBI Taxonomy" id="254056"/>
    <lineage>
        <taxon>Eukaryota</taxon>
        <taxon>Fungi</taxon>
        <taxon>Dikarya</taxon>
        <taxon>Ascomycota</taxon>
        <taxon>Pezizomycotina</taxon>
        <taxon>Eurotiomycetes</taxon>
        <taxon>Chaetothyriomycetidae</taxon>
        <taxon>Chaetothyriales</taxon>
        <taxon>Herpotrichiellaceae</taxon>
        <taxon>Fonsecaea</taxon>
    </lineage>
</organism>
<dbReference type="GeneID" id="34596224"/>
<evidence type="ECO:0000256" key="1">
    <source>
        <dbReference type="SAM" id="MobiDB-lite"/>
    </source>
</evidence>
<dbReference type="AlphaFoldDB" id="A0A177FJR9"/>
<sequence length="312" mass="34763">MDSSPSAGNTANDPDSEACPQSFSIRLSEGGDSEGYFRTEDDPHDPDQRSNVIQRKGIFYVDCFCTDIVHGRYSADANCDDLATLVVLKFRFEPLEQNHRIKKVDIQVTFSPKNDEDCKPWVARMHPEGFFSVHPTTQRETVNTSVGGKLGANVTGVEVGAELKREKRVERDVSDATSLQGFILLEGRNYGKPNSVSWILRENKSTRTGVPTSMQAAVLLGREDWTKFQARFTVKVYPNWLASALSFMKSSPKDDPVTFDPLRAPTNKLQVYDTEDLGNPVKLKLANLSDVTVTTIVNDGVKEKQPPENTDE</sequence>
<dbReference type="OrthoDB" id="3796612at2759"/>
<evidence type="ECO:0000313" key="2">
    <source>
        <dbReference type="EMBL" id="OAG44554.1"/>
    </source>
</evidence>
<dbReference type="RefSeq" id="XP_022516506.1">
    <property type="nucleotide sequence ID" value="XM_022651028.1"/>
</dbReference>
<dbReference type="Proteomes" id="UP000077002">
    <property type="component" value="Unassembled WGS sequence"/>
</dbReference>
<comment type="caution">
    <text evidence="2">The sequence shown here is derived from an EMBL/GenBank/DDBJ whole genome shotgun (WGS) entry which is preliminary data.</text>
</comment>